<dbReference type="PANTHER" id="PTHR45721:SF12">
    <property type="entry name" value="INTERMEDIATE FILAMENT PROTEIN IFA-1"/>
    <property type="match status" value="1"/>
</dbReference>
<dbReference type="SMART" id="SM01391">
    <property type="entry name" value="Filament"/>
    <property type="match status" value="1"/>
</dbReference>
<evidence type="ECO:0000256" key="2">
    <source>
        <dbReference type="ARBA" id="ARBA00023054"/>
    </source>
</evidence>
<feature type="domain" description="IF rod" evidence="5">
    <location>
        <begin position="98"/>
        <end position="454"/>
    </location>
</feature>
<dbReference type="EMBL" id="CAJNOL010000549">
    <property type="protein sequence ID" value="CAF1112092.1"/>
    <property type="molecule type" value="Genomic_DNA"/>
</dbReference>
<evidence type="ECO:0000259" key="5">
    <source>
        <dbReference type="PROSITE" id="PS51842"/>
    </source>
</evidence>
<dbReference type="AlphaFoldDB" id="A0A813XIJ9"/>
<keyword evidence="9" id="KW-1185">Reference proteome</keyword>
<name>A0A813XIJ9_9BILA</name>
<reference evidence="6" key="1">
    <citation type="submission" date="2021-02" db="EMBL/GenBank/DDBJ databases">
        <authorList>
            <person name="Nowell W R."/>
        </authorList>
    </citation>
    <scope>NUCLEOTIDE SEQUENCE</scope>
</reference>
<dbReference type="GO" id="GO:0051664">
    <property type="term" value="P:nuclear pore localization"/>
    <property type="evidence" value="ECO:0007669"/>
    <property type="project" value="TreeGrafter"/>
</dbReference>
<dbReference type="Gene3D" id="1.20.5.170">
    <property type="match status" value="1"/>
</dbReference>
<dbReference type="Proteomes" id="UP000663854">
    <property type="component" value="Unassembled WGS sequence"/>
</dbReference>
<dbReference type="InterPro" id="IPR039008">
    <property type="entry name" value="IF_rod_dom"/>
</dbReference>
<evidence type="ECO:0000313" key="8">
    <source>
        <dbReference type="Proteomes" id="UP000663854"/>
    </source>
</evidence>
<feature type="coiled-coil region" evidence="3">
    <location>
        <begin position="88"/>
        <end position="249"/>
    </location>
</feature>
<comment type="caution">
    <text evidence="6">The sequence shown here is derived from an EMBL/GenBank/DDBJ whole genome shotgun (WGS) entry which is preliminary data.</text>
</comment>
<feature type="coiled-coil region" evidence="3">
    <location>
        <begin position="366"/>
        <end position="473"/>
    </location>
</feature>
<protein>
    <recommendedName>
        <fullName evidence="5">IF rod domain-containing protein</fullName>
    </recommendedName>
</protein>
<evidence type="ECO:0000313" key="6">
    <source>
        <dbReference type="EMBL" id="CAF0867412.1"/>
    </source>
</evidence>
<dbReference type="GO" id="GO:0005200">
    <property type="term" value="F:structural constituent of cytoskeleton"/>
    <property type="evidence" value="ECO:0007669"/>
    <property type="project" value="TreeGrafter"/>
</dbReference>
<dbReference type="SUPFAM" id="SSF64593">
    <property type="entry name" value="Intermediate filament protein, coiled coil region"/>
    <property type="match status" value="2"/>
</dbReference>
<dbReference type="PANTHER" id="PTHR45721">
    <property type="entry name" value="LAMIN DM0-RELATED"/>
    <property type="match status" value="1"/>
</dbReference>
<gene>
    <name evidence="7" type="ORF">JXQ802_LOCUS19751</name>
    <name evidence="6" type="ORF">PYM288_LOCUS7863</name>
</gene>
<feature type="region of interest" description="Disordered" evidence="4">
    <location>
        <begin position="509"/>
        <end position="563"/>
    </location>
</feature>
<sequence length="563" mass="63223">MPTFEDEFARTSSTYSTYKSQITPRTTNVQRRIGGPAGIMTRMYQSYSTTGGSGGFAAGGGISGLASIAGLGNFSGIPLRPNRGVTALVAVNETREREKRELSQLNDKFAQYVEKVRFLEAQNRKLQLELEALQNKSGQGSSRIKEMYEVEMNEARKLIDDTTRDRAAAEVKARDAEKEAGRYRKRYDEILNSRETDRSAIDRLQQQIAENEAQINLFRRRLADLEDEARRYKAETQRLASEIARLQNEIQNETFVKSSLDTEKMALEDELAMIKQMHEADLNELRSKTVVDVNLDPSHFFRNELAQAIRDIRNEFETLNEQQRTDLHNRYMVSYNELILRYQKPDLDPIQSEQQRLQEERLRTTLLSTRNEVAHMRARNEELSNRIKELQLHINQERDDGGRLIQRRTAEIEDLRRKLEKLQREYEEVTTMKTSLEKEINTYRELLEGTSNREGLKQIVDHVLEEARRLEAERATGGMNVAGSISYSGGGGSGGGGGRSTTIQRTYISSTGGGVSSSGVTGSIGSPGRITSSYSGTQGGGGGGGGGMSYSHASSHREFSSSS</sequence>
<evidence type="ECO:0000313" key="9">
    <source>
        <dbReference type="Proteomes" id="UP000663870"/>
    </source>
</evidence>
<dbReference type="Pfam" id="PF00038">
    <property type="entry name" value="Filament"/>
    <property type="match status" value="1"/>
</dbReference>
<dbReference type="GO" id="GO:0005882">
    <property type="term" value="C:intermediate filament"/>
    <property type="evidence" value="ECO:0007669"/>
    <property type="project" value="UniProtKB-KW"/>
</dbReference>
<dbReference type="GO" id="GO:0006998">
    <property type="term" value="P:nuclear envelope organization"/>
    <property type="evidence" value="ECO:0007669"/>
    <property type="project" value="TreeGrafter"/>
</dbReference>
<evidence type="ECO:0000313" key="7">
    <source>
        <dbReference type="EMBL" id="CAF1112092.1"/>
    </source>
</evidence>
<evidence type="ECO:0000256" key="1">
    <source>
        <dbReference type="ARBA" id="ARBA00022754"/>
    </source>
</evidence>
<dbReference type="PROSITE" id="PS51842">
    <property type="entry name" value="IF_ROD_2"/>
    <property type="match status" value="1"/>
</dbReference>
<feature type="compositionally biased region" description="Gly residues" evidence="4">
    <location>
        <begin position="537"/>
        <end position="548"/>
    </location>
</feature>
<dbReference type="GO" id="GO:0005652">
    <property type="term" value="C:nuclear lamina"/>
    <property type="evidence" value="ECO:0007669"/>
    <property type="project" value="TreeGrafter"/>
</dbReference>
<accession>A0A813XIJ9</accession>
<dbReference type="Gene3D" id="1.20.5.1160">
    <property type="entry name" value="Vasodilator-stimulated phosphoprotein"/>
    <property type="match status" value="1"/>
</dbReference>
<keyword evidence="2 3" id="KW-0175">Coiled coil</keyword>
<dbReference type="GO" id="GO:0031507">
    <property type="term" value="P:heterochromatin formation"/>
    <property type="evidence" value="ECO:0007669"/>
    <property type="project" value="TreeGrafter"/>
</dbReference>
<dbReference type="EMBL" id="CAJNOH010000100">
    <property type="protein sequence ID" value="CAF0867412.1"/>
    <property type="molecule type" value="Genomic_DNA"/>
</dbReference>
<proteinExistence type="predicted"/>
<keyword evidence="1" id="KW-0403">Intermediate filament</keyword>
<organism evidence="6 8">
    <name type="scientific">Rotaria sordida</name>
    <dbReference type="NCBI Taxonomy" id="392033"/>
    <lineage>
        <taxon>Eukaryota</taxon>
        <taxon>Metazoa</taxon>
        <taxon>Spiralia</taxon>
        <taxon>Gnathifera</taxon>
        <taxon>Rotifera</taxon>
        <taxon>Eurotatoria</taxon>
        <taxon>Bdelloidea</taxon>
        <taxon>Philodinida</taxon>
        <taxon>Philodinidae</taxon>
        <taxon>Rotaria</taxon>
    </lineage>
</organism>
<feature type="compositionally biased region" description="Low complexity" evidence="4">
    <location>
        <begin position="517"/>
        <end position="526"/>
    </location>
</feature>
<dbReference type="Proteomes" id="UP000663870">
    <property type="component" value="Unassembled WGS sequence"/>
</dbReference>
<evidence type="ECO:0000256" key="3">
    <source>
        <dbReference type="SAM" id="Coils"/>
    </source>
</evidence>
<dbReference type="GO" id="GO:0007097">
    <property type="term" value="P:nuclear migration"/>
    <property type="evidence" value="ECO:0007669"/>
    <property type="project" value="TreeGrafter"/>
</dbReference>
<dbReference type="GO" id="GO:0090435">
    <property type="term" value="P:protein localization to nuclear envelope"/>
    <property type="evidence" value="ECO:0007669"/>
    <property type="project" value="TreeGrafter"/>
</dbReference>
<evidence type="ECO:0000256" key="4">
    <source>
        <dbReference type="SAM" id="MobiDB-lite"/>
    </source>
</evidence>